<accession>S8FLT8</accession>
<evidence type="ECO:0000313" key="3">
    <source>
        <dbReference type="Proteomes" id="UP000015241"/>
    </source>
</evidence>
<dbReference type="EMBL" id="KE504158">
    <property type="protein sequence ID" value="EPS99244.1"/>
    <property type="molecule type" value="Genomic_DNA"/>
</dbReference>
<keyword evidence="3" id="KW-1185">Reference proteome</keyword>
<name>S8FLT8_FOMSC</name>
<dbReference type="Proteomes" id="UP000015241">
    <property type="component" value="Unassembled WGS sequence"/>
</dbReference>
<evidence type="ECO:0000256" key="1">
    <source>
        <dbReference type="SAM" id="MobiDB-lite"/>
    </source>
</evidence>
<dbReference type="InParanoid" id="S8FLT8"/>
<dbReference type="HOGENOM" id="CLU_278375_0_0_1"/>
<organism evidence="2 3">
    <name type="scientific">Fomitopsis schrenkii</name>
    <name type="common">Brown rot fungus</name>
    <dbReference type="NCBI Taxonomy" id="2126942"/>
    <lineage>
        <taxon>Eukaryota</taxon>
        <taxon>Fungi</taxon>
        <taxon>Dikarya</taxon>
        <taxon>Basidiomycota</taxon>
        <taxon>Agaricomycotina</taxon>
        <taxon>Agaricomycetes</taxon>
        <taxon>Polyporales</taxon>
        <taxon>Fomitopsis</taxon>
    </lineage>
</organism>
<feature type="compositionally biased region" description="Acidic residues" evidence="1">
    <location>
        <begin position="623"/>
        <end position="642"/>
    </location>
</feature>
<dbReference type="AlphaFoldDB" id="S8FLT8"/>
<sequence>MHMPVGITMPAHQPTLNMPLDLMGEVFEHLSSDAVPIKKPVLELHSAAFTTFKGYREDEEPGEERENEDWPEGVDPKHTLYSYSYIDGPITPEQWARFAYYAQLIHTLRYSVRENVSPSVFFFLQQHSHGKPLFPNLRVVVWAHAVPEILSILSPTIRVLRFPFTNEAMENYGWPIDRGYRLLRHTFKTLLPVILRRLPELRDLDLRPLRHGNFWYGLAPEPDLCFVAQSVRTLHITEPLPTLLKGALAVISTIDGLEELRIVTNLPIEQPGATRAEIMALEWPGKESMHPFASLRSLHIRTGVQEMALLMDTVVAPNLEDVLLHCMVYPPGRLAEGEFTAPDEVDALHNVVSTLCNRCAGSLQTVKLRLSSFNLPERRSVSATETESSFEALFKPLLQLHRLQDLLVDMWFVQNAPVVLPLSDMFAAWPMLRSLNMAVLSVSPDDLRTAARICPGLKSIRVMRLSDDFLGLPDAAAKLTSERPTALHPLREIRLYSPSKVTSPANVTKIARFLCGLFPQLRAEECIEGKHAKNSPMATHQHTLNVPPELLDEIFEHLMDPYNPLEDDIPPGFGDEGKGMVALANCAQACRAFLNPALKVLWKEQSVTRAWSTVLRDAAFKGDDDESEDDDEGNEDDDEGNEDWPKGDPEESACYYVRVHHLTRYNRSLEPEQWLRLKFYAQFVRVLYYTIDERINPTVFFFLQEHSHGEPLFPNLRTIVWAHAIPEILSVLSPTVEHIRFLFSEEEEENIGRPQEIAYRVRRHTFKTLLPRMLTVLPRLRELELRPLRHEGFWQGFGKVPNLSLVTPNLRNLHITEPMPVLLRGALPIISAMKSLEELTISAHLPEDVLVPSQFEIAHINWPKESLRPFENLRTLHISSGVAAMAYLVDIIKTPCLENVTMRCEGEWKYDQEFISKQTLDLLRGALQILCTRHAYTMQVVVLDFGQLRLPKGADPSDEDSEAASHSPFWTLIKPLLELHRLREFVVDIKPAGTPMDVPLPTMLAAWPMLERLDVAVLGLSPDSLHTAARICPRLQRLRAMRLSEGFLKAIGIPVQSGLQAAEGEHPLRELRFYAPSKQVDVVKIAGFVHALFPRLRVQECMGAKYFRCKHEENWLDVLEEITKLQAPGGRLDRAC</sequence>
<feature type="region of interest" description="Disordered" evidence="1">
    <location>
        <begin position="53"/>
        <end position="74"/>
    </location>
</feature>
<gene>
    <name evidence="2" type="ORF">FOMPIDRAFT_1017160</name>
</gene>
<dbReference type="Gene3D" id="3.80.10.10">
    <property type="entry name" value="Ribonuclease Inhibitor"/>
    <property type="match status" value="1"/>
</dbReference>
<dbReference type="SUPFAM" id="SSF52047">
    <property type="entry name" value="RNI-like"/>
    <property type="match status" value="1"/>
</dbReference>
<reference evidence="2 3" key="1">
    <citation type="journal article" date="2012" name="Science">
        <title>The Paleozoic origin of enzymatic lignin decomposition reconstructed from 31 fungal genomes.</title>
        <authorList>
            <person name="Floudas D."/>
            <person name="Binder M."/>
            <person name="Riley R."/>
            <person name="Barry K."/>
            <person name="Blanchette R.A."/>
            <person name="Henrissat B."/>
            <person name="Martinez A.T."/>
            <person name="Otillar R."/>
            <person name="Spatafora J.W."/>
            <person name="Yadav J.S."/>
            <person name="Aerts A."/>
            <person name="Benoit I."/>
            <person name="Boyd A."/>
            <person name="Carlson A."/>
            <person name="Copeland A."/>
            <person name="Coutinho P.M."/>
            <person name="de Vries R.P."/>
            <person name="Ferreira P."/>
            <person name="Findley K."/>
            <person name="Foster B."/>
            <person name="Gaskell J."/>
            <person name="Glotzer D."/>
            <person name="Gorecki P."/>
            <person name="Heitman J."/>
            <person name="Hesse C."/>
            <person name="Hori C."/>
            <person name="Igarashi K."/>
            <person name="Jurgens J.A."/>
            <person name="Kallen N."/>
            <person name="Kersten P."/>
            <person name="Kohler A."/>
            <person name="Kuees U."/>
            <person name="Kumar T.K.A."/>
            <person name="Kuo A."/>
            <person name="LaButti K."/>
            <person name="Larrondo L.F."/>
            <person name="Lindquist E."/>
            <person name="Ling A."/>
            <person name="Lombard V."/>
            <person name="Lucas S."/>
            <person name="Lundell T."/>
            <person name="Martin R."/>
            <person name="McLaughlin D.J."/>
            <person name="Morgenstern I."/>
            <person name="Morin E."/>
            <person name="Murat C."/>
            <person name="Nagy L.G."/>
            <person name="Nolan M."/>
            <person name="Ohm R.A."/>
            <person name="Patyshakuliyeva A."/>
            <person name="Rokas A."/>
            <person name="Ruiz-Duenas F.J."/>
            <person name="Sabat G."/>
            <person name="Salamov A."/>
            <person name="Samejima M."/>
            <person name="Schmutz J."/>
            <person name="Slot J.C."/>
            <person name="St John F."/>
            <person name="Stenlid J."/>
            <person name="Sun H."/>
            <person name="Sun S."/>
            <person name="Syed K."/>
            <person name="Tsang A."/>
            <person name="Wiebenga A."/>
            <person name="Young D."/>
            <person name="Pisabarro A."/>
            <person name="Eastwood D.C."/>
            <person name="Martin F."/>
            <person name="Cullen D."/>
            <person name="Grigoriev I.V."/>
            <person name="Hibbett D.S."/>
        </authorList>
    </citation>
    <scope>NUCLEOTIDE SEQUENCE</scope>
    <source>
        <strain evidence="3">FP-58527</strain>
    </source>
</reference>
<protein>
    <submittedName>
        <fullName evidence="2">Uncharacterized protein</fullName>
    </submittedName>
</protein>
<evidence type="ECO:0000313" key="2">
    <source>
        <dbReference type="EMBL" id="EPS99244.1"/>
    </source>
</evidence>
<feature type="compositionally biased region" description="Acidic residues" evidence="1">
    <location>
        <begin position="57"/>
        <end position="72"/>
    </location>
</feature>
<dbReference type="OrthoDB" id="2802706at2759"/>
<dbReference type="InterPro" id="IPR032675">
    <property type="entry name" value="LRR_dom_sf"/>
</dbReference>
<feature type="region of interest" description="Disordered" evidence="1">
    <location>
        <begin position="620"/>
        <end position="649"/>
    </location>
</feature>
<proteinExistence type="predicted"/>